<protein>
    <recommendedName>
        <fullName evidence="7">Fatty acid hydroxylase domain-containing protein</fullName>
    </recommendedName>
</protein>
<dbReference type="GO" id="GO:0005506">
    <property type="term" value="F:iron ion binding"/>
    <property type="evidence" value="ECO:0007669"/>
    <property type="project" value="InterPro"/>
</dbReference>
<name>A0AA43QS53_9LECA</name>
<organism evidence="8 9">
    <name type="scientific">Ramalina farinacea</name>
    <dbReference type="NCBI Taxonomy" id="258253"/>
    <lineage>
        <taxon>Eukaryota</taxon>
        <taxon>Fungi</taxon>
        <taxon>Dikarya</taxon>
        <taxon>Ascomycota</taxon>
        <taxon>Pezizomycotina</taxon>
        <taxon>Lecanoromycetes</taxon>
        <taxon>OSLEUM clade</taxon>
        <taxon>Lecanoromycetidae</taxon>
        <taxon>Lecanorales</taxon>
        <taxon>Lecanorineae</taxon>
        <taxon>Ramalinaceae</taxon>
        <taxon>Ramalina</taxon>
    </lineage>
</organism>
<reference evidence="8" key="1">
    <citation type="journal article" date="2023" name="Genome Biol. Evol.">
        <title>First Whole Genome Sequence and Flow Cytometry Genome Size Data for the Lichen-Forming Fungus Ramalina farinacea (Ascomycota).</title>
        <authorList>
            <person name="Llewellyn T."/>
            <person name="Mian S."/>
            <person name="Hill R."/>
            <person name="Leitch I.J."/>
            <person name="Gaya E."/>
        </authorList>
    </citation>
    <scope>NUCLEOTIDE SEQUENCE</scope>
    <source>
        <strain evidence="8">LIQ254RAFAR</strain>
    </source>
</reference>
<dbReference type="InterPro" id="IPR050307">
    <property type="entry name" value="Sterol_Desaturase_Related"/>
</dbReference>
<dbReference type="Pfam" id="PF04116">
    <property type="entry name" value="FA_hydroxylase"/>
    <property type="match status" value="1"/>
</dbReference>
<evidence type="ECO:0000256" key="6">
    <source>
        <dbReference type="SAM" id="Phobius"/>
    </source>
</evidence>
<gene>
    <name evidence="8" type="ORF">OHK93_001753</name>
</gene>
<feature type="transmembrane region" description="Helical" evidence="6">
    <location>
        <begin position="79"/>
        <end position="100"/>
    </location>
</feature>
<feature type="domain" description="Fatty acid hydroxylase" evidence="7">
    <location>
        <begin position="183"/>
        <end position="315"/>
    </location>
</feature>
<accession>A0AA43QS53</accession>
<keyword evidence="9" id="KW-1185">Reference proteome</keyword>
<keyword evidence="2 6" id="KW-0812">Transmembrane</keyword>
<evidence type="ECO:0000313" key="8">
    <source>
        <dbReference type="EMBL" id="MDI1490549.1"/>
    </source>
</evidence>
<sequence>MDLLPFLTREPTFYEKVWAAASHPINTFYHPLRALVSLPALSFLVIPAFSSYSTTLNFLFFYMTWAILIRSNPPLQVELIGSLAIRVLFYLLPSAAFLAFDSAAPSLAMKLKEHGADALAMGEEQGGPRGRWWKITVVSTLNVLLGLLLQTGAELLLTRLLGVRSALKITTTLPLPWSIAKDVVLALLLREVLTYVFHRYLLHAESRLGQWHGKWQHSIVSPFSFVAHYDHPLAYLIHVFLPMYLPAVILRVHLLTFHLYLIIVSLEETFAYSGYNILPTAFILGGMARRQERHLMGEGKGNFGCFGLSDFLMGTSLGEDLMEDVVDEAEDKQVKKKAKGKAKSARKKVQRKSASDEGEGPDDSSEKQSEAQEEDDSLAKRSRSRRRSRGRASNDRKQSKSNGDLEDEKPKRKPSNAAKKPVKRKTKRQSEDDG</sequence>
<feature type="transmembrane region" description="Helical" evidence="6">
    <location>
        <begin position="40"/>
        <end position="67"/>
    </location>
</feature>
<feature type="compositionally biased region" description="Basic residues" evidence="5">
    <location>
        <begin position="334"/>
        <end position="351"/>
    </location>
</feature>
<dbReference type="GO" id="GO:0008610">
    <property type="term" value="P:lipid biosynthetic process"/>
    <property type="evidence" value="ECO:0007669"/>
    <property type="project" value="InterPro"/>
</dbReference>
<evidence type="ECO:0000313" key="9">
    <source>
        <dbReference type="Proteomes" id="UP001161017"/>
    </source>
</evidence>
<feature type="transmembrane region" description="Helical" evidence="6">
    <location>
        <begin position="243"/>
        <end position="263"/>
    </location>
</feature>
<feature type="transmembrane region" description="Helical" evidence="6">
    <location>
        <begin position="269"/>
        <end position="288"/>
    </location>
</feature>
<dbReference type="GO" id="GO:0016020">
    <property type="term" value="C:membrane"/>
    <property type="evidence" value="ECO:0007669"/>
    <property type="project" value="UniProtKB-SubCell"/>
</dbReference>
<feature type="compositionally biased region" description="Basic residues" evidence="5">
    <location>
        <begin position="380"/>
        <end position="390"/>
    </location>
</feature>
<dbReference type="GO" id="GO:0016491">
    <property type="term" value="F:oxidoreductase activity"/>
    <property type="evidence" value="ECO:0007669"/>
    <property type="project" value="InterPro"/>
</dbReference>
<comment type="subcellular location">
    <subcellularLocation>
        <location evidence="1">Membrane</location>
    </subcellularLocation>
</comment>
<dbReference type="PANTHER" id="PTHR11863">
    <property type="entry name" value="STEROL DESATURASE"/>
    <property type="match status" value="1"/>
</dbReference>
<evidence type="ECO:0000256" key="2">
    <source>
        <dbReference type="ARBA" id="ARBA00022692"/>
    </source>
</evidence>
<evidence type="ECO:0000256" key="1">
    <source>
        <dbReference type="ARBA" id="ARBA00004370"/>
    </source>
</evidence>
<evidence type="ECO:0000259" key="7">
    <source>
        <dbReference type="Pfam" id="PF04116"/>
    </source>
</evidence>
<evidence type="ECO:0000256" key="3">
    <source>
        <dbReference type="ARBA" id="ARBA00022989"/>
    </source>
</evidence>
<keyword evidence="3 6" id="KW-1133">Transmembrane helix</keyword>
<evidence type="ECO:0000256" key="5">
    <source>
        <dbReference type="SAM" id="MobiDB-lite"/>
    </source>
</evidence>
<comment type="caution">
    <text evidence="8">The sequence shown here is derived from an EMBL/GenBank/DDBJ whole genome shotgun (WGS) entry which is preliminary data.</text>
</comment>
<feature type="region of interest" description="Disordered" evidence="5">
    <location>
        <begin position="330"/>
        <end position="434"/>
    </location>
</feature>
<feature type="transmembrane region" description="Helical" evidence="6">
    <location>
        <begin position="131"/>
        <end position="149"/>
    </location>
</feature>
<dbReference type="InterPro" id="IPR006694">
    <property type="entry name" value="Fatty_acid_hydroxylase"/>
</dbReference>
<evidence type="ECO:0000256" key="4">
    <source>
        <dbReference type="ARBA" id="ARBA00023136"/>
    </source>
</evidence>
<proteinExistence type="predicted"/>
<dbReference type="AlphaFoldDB" id="A0AA43QS53"/>
<dbReference type="EMBL" id="JAPUFD010000012">
    <property type="protein sequence ID" value="MDI1490549.1"/>
    <property type="molecule type" value="Genomic_DNA"/>
</dbReference>
<keyword evidence="4 6" id="KW-0472">Membrane</keyword>
<dbReference type="Proteomes" id="UP001161017">
    <property type="component" value="Unassembled WGS sequence"/>
</dbReference>